<accession>A0A8S3TP23</accession>
<sequence>MIDGYIFVLQKCYFSIGLLPVIGKRSGDTTECSKCCNSSYCNLETCDKPYANITHFKLITPPPLTFCRDNSASICAANPSQCSQEYYKFYQCPDTCNQSIMCYDCDAFPHQRDCDRVAECGPNMECYVSIGLLPVIGKRSGETTECSKCCNSSYCNLETCDKPYASIPQADEYCAQCCDGNNCNRDICGQRTFEKGKRFKRSGVWSRFPYFC</sequence>
<dbReference type="Proteomes" id="UP000683360">
    <property type="component" value="Unassembled WGS sequence"/>
</dbReference>
<evidence type="ECO:0000313" key="2">
    <source>
        <dbReference type="Proteomes" id="UP000683360"/>
    </source>
</evidence>
<proteinExistence type="predicted"/>
<reference evidence="1" key="1">
    <citation type="submission" date="2021-03" db="EMBL/GenBank/DDBJ databases">
        <authorList>
            <person name="Bekaert M."/>
        </authorList>
    </citation>
    <scope>NUCLEOTIDE SEQUENCE</scope>
</reference>
<comment type="caution">
    <text evidence="1">The sequence shown here is derived from an EMBL/GenBank/DDBJ whole genome shotgun (WGS) entry which is preliminary data.</text>
</comment>
<name>A0A8S3TP23_MYTED</name>
<dbReference type="AlphaFoldDB" id="A0A8S3TP23"/>
<gene>
    <name evidence="1" type="ORF">MEDL_47879</name>
</gene>
<evidence type="ECO:0000313" key="1">
    <source>
        <dbReference type="EMBL" id="CAG2235282.1"/>
    </source>
</evidence>
<dbReference type="EMBL" id="CAJPWZ010002316">
    <property type="protein sequence ID" value="CAG2235282.1"/>
    <property type="molecule type" value="Genomic_DNA"/>
</dbReference>
<keyword evidence="2" id="KW-1185">Reference proteome</keyword>
<protein>
    <submittedName>
        <fullName evidence="1">Uncharacterized protein</fullName>
    </submittedName>
</protein>
<organism evidence="1 2">
    <name type="scientific">Mytilus edulis</name>
    <name type="common">Blue mussel</name>
    <dbReference type="NCBI Taxonomy" id="6550"/>
    <lineage>
        <taxon>Eukaryota</taxon>
        <taxon>Metazoa</taxon>
        <taxon>Spiralia</taxon>
        <taxon>Lophotrochozoa</taxon>
        <taxon>Mollusca</taxon>
        <taxon>Bivalvia</taxon>
        <taxon>Autobranchia</taxon>
        <taxon>Pteriomorphia</taxon>
        <taxon>Mytilida</taxon>
        <taxon>Mytiloidea</taxon>
        <taxon>Mytilidae</taxon>
        <taxon>Mytilinae</taxon>
        <taxon>Mytilus</taxon>
    </lineage>
</organism>